<name>A0ABV7TAH9_9RHOB</name>
<accession>A0ABV7TAH9</accession>
<gene>
    <name evidence="1" type="ORF">ACFORG_00360</name>
</gene>
<sequence length="263" mass="28884">MSFQPVLPSSGLTGWRFLQKTYDSQLNVFSASAARQREASYFTEKIGQVTSAAELVADRRLLGVALGAFGLQSDLQNTYFVRKILEDGSTSRDGLANRLSDKRYLDFTRAFGLGPGEVRRTSQPAAMAEILQQHRVASFEVAVGEQDDTMRIALYAQRSLTDLATEPISANARWFKVMSLPPLRTMMETALGLPSSFGRIDIDQQKSVFEDKLAGLTGSKNIAQFADPEALEKLTTTYLARAQINAITTAASPMKTALMLLQS</sequence>
<protein>
    <submittedName>
        <fullName evidence="1">DUF1217 domain-containing protein</fullName>
    </submittedName>
</protein>
<dbReference type="SUPFAM" id="SSF158837">
    <property type="entry name" value="AGR C 984p-like"/>
    <property type="match status" value="1"/>
</dbReference>
<dbReference type="EMBL" id="JBHRXI010000001">
    <property type="protein sequence ID" value="MFC3612195.1"/>
    <property type="molecule type" value="Genomic_DNA"/>
</dbReference>
<comment type="caution">
    <text evidence="1">The sequence shown here is derived from an EMBL/GenBank/DDBJ whole genome shotgun (WGS) entry which is preliminary data.</text>
</comment>
<evidence type="ECO:0000313" key="2">
    <source>
        <dbReference type="Proteomes" id="UP001595629"/>
    </source>
</evidence>
<dbReference type="InterPro" id="IPR023157">
    <property type="entry name" value="AGR-C-984p-like_sf"/>
</dbReference>
<dbReference type="Gene3D" id="1.10.3700.10">
    <property type="entry name" value="AGR C 984p-like"/>
    <property type="match status" value="1"/>
</dbReference>
<dbReference type="InterPro" id="IPR010626">
    <property type="entry name" value="DUF1217"/>
</dbReference>
<dbReference type="Pfam" id="PF06748">
    <property type="entry name" value="DUF1217"/>
    <property type="match status" value="1"/>
</dbReference>
<proteinExistence type="predicted"/>
<dbReference type="RefSeq" id="WP_386733386.1">
    <property type="nucleotide sequence ID" value="NZ_JBHRXI010000001.1"/>
</dbReference>
<reference evidence="2" key="1">
    <citation type="journal article" date="2019" name="Int. J. Syst. Evol. Microbiol.">
        <title>The Global Catalogue of Microorganisms (GCM) 10K type strain sequencing project: providing services to taxonomists for standard genome sequencing and annotation.</title>
        <authorList>
            <consortium name="The Broad Institute Genomics Platform"/>
            <consortium name="The Broad Institute Genome Sequencing Center for Infectious Disease"/>
            <person name="Wu L."/>
            <person name="Ma J."/>
        </authorList>
    </citation>
    <scope>NUCLEOTIDE SEQUENCE [LARGE SCALE GENOMIC DNA]</scope>
    <source>
        <strain evidence="2">KCTC 42911</strain>
    </source>
</reference>
<evidence type="ECO:0000313" key="1">
    <source>
        <dbReference type="EMBL" id="MFC3612195.1"/>
    </source>
</evidence>
<keyword evidence="2" id="KW-1185">Reference proteome</keyword>
<dbReference type="Proteomes" id="UP001595629">
    <property type="component" value="Unassembled WGS sequence"/>
</dbReference>
<organism evidence="1 2">
    <name type="scientific">Lutimaribacter marinistellae</name>
    <dbReference type="NCBI Taxonomy" id="1820329"/>
    <lineage>
        <taxon>Bacteria</taxon>
        <taxon>Pseudomonadati</taxon>
        <taxon>Pseudomonadota</taxon>
        <taxon>Alphaproteobacteria</taxon>
        <taxon>Rhodobacterales</taxon>
        <taxon>Roseobacteraceae</taxon>
        <taxon>Lutimaribacter</taxon>
    </lineage>
</organism>